<comment type="similarity">
    <text evidence="3">Belongs to the RNase H family.</text>
</comment>
<dbReference type="SUPFAM" id="SSF55658">
    <property type="entry name" value="L9 N-domain-like"/>
    <property type="match status" value="1"/>
</dbReference>
<dbReference type="GO" id="GO:0046872">
    <property type="term" value="F:metal ion binding"/>
    <property type="evidence" value="ECO:0007669"/>
    <property type="project" value="UniProtKB-KW"/>
</dbReference>
<dbReference type="GO" id="GO:0003676">
    <property type="term" value="F:nucleic acid binding"/>
    <property type="evidence" value="ECO:0007669"/>
    <property type="project" value="InterPro"/>
</dbReference>
<comment type="cofactor">
    <cofactor evidence="2">
        <name>Mg(2+)</name>
        <dbReference type="ChEBI" id="CHEBI:18420"/>
    </cofactor>
</comment>
<evidence type="ECO:0000256" key="2">
    <source>
        <dbReference type="ARBA" id="ARBA00001946"/>
    </source>
</evidence>
<keyword evidence="7" id="KW-0479">Metal-binding</keyword>
<evidence type="ECO:0000256" key="5">
    <source>
        <dbReference type="ARBA" id="ARBA00012180"/>
    </source>
</evidence>
<proteinExistence type="inferred from homology"/>
<dbReference type="InterPro" id="IPR002156">
    <property type="entry name" value="RNaseH_domain"/>
</dbReference>
<organism evidence="12 13">
    <name type="scientific">Kouleothrix aurantiaca</name>
    <dbReference type="NCBI Taxonomy" id="186479"/>
    <lineage>
        <taxon>Bacteria</taxon>
        <taxon>Bacillati</taxon>
        <taxon>Chloroflexota</taxon>
        <taxon>Chloroflexia</taxon>
        <taxon>Chloroflexales</taxon>
        <taxon>Roseiflexineae</taxon>
        <taxon>Roseiflexaceae</taxon>
        <taxon>Kouleothrix</taxon>
    </lineage>
</organism>
<keyword evidence="6" id="KW-0540">Nuclease</keyword>
<dbReference type="PANTHER" id="PTHR10642:SF26">
    <property type="entry name" value="RIBONUCLEASE H1"/>
    <property type="match status" value="1"/>
</dbReference>
<comment type="catalytic activity">
    <reaction evidence="1">
        <text>Endonucleolytic cleavage to 5'-phosphomonoester.</text>
        <dbReference type="EC" id="3.1.26.4"/>
    </reaction>
</comment>
<keyword evidence="8" id="KW-0255">Endonuclease</keyword>
<dbReference type="Proteomes" id="UP000050509">
    <property type="component" value="Unassembled WGS sequence"/>
</dbReference>
<dbReference type="PATRIC" id="fig|186479.3.peg.2423"/>
<dbReference type="AlphaFoldDB" id="A0A0P9DJQ5"/>
<dbReference type="GO" id="GO:0043137">
    <property type="term" value="P:DNA replication, removal of RNA primer"/>
    <property type="evidence" value="ECO:0007669"/>
    <property type="project" value="TreeGrafter"/>
</dbReference>
<dbReference type="InterPro" id="IPR012337">
    <property type="entry name" value="RNaseH-like_sf"/>
</dbReference>
<evidence type="ECO:0000256" key="4">
    <source>
        <dbReference type="ARBA" id="ARBA00011245"/>
    </source>
</evidence>
<dbReference type="Pfam" id="PF00075">
    <property type="entry name" value="RNase_H"/>
    <property type="match status" value="1"/>
</dbReference>
<feature type="domain" description="RNase H type-1" evidence="11">
    <location>
        <begin position="84"/>
        <end position="229"/>
    </location>
</feature>
<evidence type="ECO:0000256" key="7">
    <source>
        <dbReference type="ARBA" id="ARBA00022723"/>
    </source>
</evidence>
<comment type="subunit">
    <text evidence="4">Monomer.</text>
</comment>
<keyword evidence="9" id="KW-0378">Hydrolase</keyword>
<dbReference type="SUPFAM" id="SSF53098">
    <property type="entry name" value="Ribonuclease H-like"/>
    <property type="match status" value="1"/>
</dbReference>
<dbReference type="Gene3D" id="3.30.420.10">
    <property type="entry name" value="Ribonuclease H-like superfamily/Ribonuclease H"/>
    <property type="match status" value="1"/>
</dbReference>
<name>A0A0P9DJQ5_9CHLR</name>
<sequence length="241" mass="26263">MAKHKIYAVVSGRAPGLYDEWFGAEGAEAQVKGLPNAIYKSFQSRAEAEAWYRERAGRAPTNIRIRRAEEPGEDYFGLHREALAAGKVVVYTDGGAMVNPGVGGYGAVLLHHDKRKELSGGFARTTNNRMELMACIAALQLLKKPATIVLFSDSSYVVNGIAKGWAQRWRANGWQRVEGGKPEPVKNADLWALLLEECERHTVQFVQVKGHAGATENERCHELASAAMGRANLPADAGFAG</sequence>
<evidence type="ECO:0000256" key="9">
    <source>
        <dbReference type="ARBA" id="ARBA00022801"/>
    </source>
</evidence>
<evidence type="ECO:0000256" key="10">
    <source>
        <dbReference type="ARBA" id="ARBA00022842"/>
    </source>
</evidence>
<dbReference type="NCBIfam" id="NF001236">
    <property type="entry name" value="PRK00203.1"/>
    <property type="match status" value="1"/>
</dbReference>
<dbReference type="PROSITE" id="PS50879">
    <property type="entry name" value="RNASE_H_1"/>
    <property type="match status" value="1"/>
</dbReference>
<comment type="caution">
    <text evidence="12">The sequence shown here is derived from an EMBL/GenBank/DDBJ whole genome shotgun (WGS) entry which is preliminary data.</text>
</comment>
<evidence type="ECO:0000259" key="11">
    <source>
        <dbReference type="PROSITE" id="PS50879"/>
    </source>
</evidence>
<dbReference type="InterPro" id="IPR011320">
    <property type="entry name" value="RNase_H1_N"/>
</dbReference>
<dbReference type="Gene3D" id="3.40.970.10">
    <property type="entry name" value="Ribonuclease H1, N-terminal domain"/>
    <property type="match status" value="1"/>
</dbReference>
<evidence type="ECO:0000256" key="8">
    <source>
        <dbReference type="ARBA" id="ARBA00022759"/>
    </source>
</evidence>
<keyword evidence="10" id="KW-0460">Magnesium</keyword>
<gene>
    <name evidence="12" type="ORF">SE17_29260</name>
</gene>
<evidence type="ECO:0000313" key="13">
    <source>
        <dbReference type="Proteomes" id="UP000050509"/>
    </source>
</evidence>
<evidence type="ECO:0000313" key="12">
    <source>
        <dbReference type="EMBL" id="KPV50041.1"/>
    </source>
</evidence>
<protein>
    <recommendedName>
        <fullName evidence="5">ribonuclease H</fullName>
        <ecNumber evidence="5">3.1.26.4</ecNumber>
    </recommendedName>
</protein>
<dbReference type="InterPro" id="IPR050092">
    <property type="entry name" value="RNase_H"/>
</dbReference>
<accession>A0A0P9DJQ5</accession>
<dbReference type="CDD" id="cd09278">
    <property type="entry name" value="RNase_HI_prokaryote_like"/>
    <property type="match status" value="1"/>
</dbReference>
<dbReference type="InterPro" id="IPR009027">
    <property type="entry name" value="Ribosomal_bL9/RNase_H1_N"/>
</dbReference>
<dbReference type="PANTHER" id="PTHR10642">
    <property type="entry name" value="RIBONUCLEASE H1"/>
    <property type="match status" value="1"/>
</dbReference>
<dbReference type="InterPro" id="IPR037056">
    <property type="entry name" value="RNase_H1_N_sf"/>
</dbReference>
<reference evidence="12 13" key="1">
    <citation type="submission" date="2015-09" db="EMBL/GenBank/DDBJ databases">
        <title>Draft genome sequence of Kouleothrix aurantiaca JCM 19913.</title>
        <authorList>
            <person name="Hemp J."/>
        </authorList>
    </citation>
    <scope>NUCLEOTIDE SEQUENCE [LARGE SCALE GENOMIC DNA]</scope>
    <source>
        <strain evidence="12 13">COM-B</strain>
    </source>
</reference>
<evidence type="ECO:0000256" key="1">
    <source>
        <dbReference type="ARBA" id="ARBA00000077"/>
    </source>
</evidence>
<dbReference type="EMBL" id="LJCR01001614">
    <property type="protein sequence ID" value="KPV50041.1"/>
    <property type="molecule type" value="Genomic_DNA"/>
</dbReference>
<dbReference type="Pfam" id="PF01693">
    <property type="entry name" value="Cauli_VI"/>
    <property type="match status" value="1"/>
</dbReference>
<evidence type="ECO:0000256" key="3">
    <source>
        <dbReference type="ARBA" id="ARBA00005300"/>
    </source>
</evidence>
<dbReference type="GO" id="GO:0004523">
    <property type="term" value="F:RNA-DNA hybrid ribonuclease activity"/>
    <property type="evidence" value="ECO:0007669"/>
    <property type="project" value="UniProtKB-EC"/>
</dbReference>
<dbReference type="InterPro" id="IPR022892">
    <property type="entry name" value="RNaseHI"/>
</dbReference>
<evidence type="ECO:0000256" key="6">
    <source>
        <dbReference type="ARBA" id="ARBA00022722"/>
    </source>
</evidence>
<dbReference type="EC" id="3.1.26.4" evidence="5"/>
<keyword evidence="13" id="KW-1185">Reference proteome</keyword>
<dbReference type="InterPro" id="IPR036397">
    <property type="entry name" value="RNaseH_sf"/>
</dbReference>